<reference evidence="1 2" key="1">
    <citation type="submission" date="2013-09" db="EMBL/GenBank/DDBJ databases">
        <title>Corchorus capsularis genome sequencing.</title>
        <authorList>
            <person name="Alam M."/>
            <person name="Haque M.S."/>
            <person name="Islam M.S."/>
            <person name="Emdad E.M."/>
            <person name="Islam M.M."/>
            <person name="Ahmed B."/>
            <person name="Halim A."/>
            <person name="Hossen Q.M.M."/>
            <person name="Hossain M.Z."/>
            <person name="Ahmed R."/>
            <person name="Khan M.M."/>
            <person name="Islam R."/>
            <person name="Rashid M.M."/>
            <person name="Khan S.A."/>
            <person name="Rahman M.S."/>
            <person name="Alam M."/>
        </authorList>
    </citation>
    <scope>NUCLEOTIDE SEQUENCE [LARGE SCALE GENOMIC DNA]</scope>
    <source>
        <strain evidence="2">cv. CVL-1</strain>
        <tissue evidence="1">Whole seedling</tissue>
    </source>
</reference>
<gene>
    <name evidence="1" type="ORF">CCACVL1_28506</name>
</gene>
<dbReference type="EMBL" id="AWWV01015159">
    <property type="protein sequence ID" value="OMO53617.1"/>
    <property type="molecule type" value="Genomic_DNA"/>
</dbReference>
<name>A0A1R3G6D3_COCAP</name>
<comment type="caution">
    <text evidence="1">The sequence shown here is derived from an EMBL/GenBank/DDBJ whole genome shotgun (WGS) entry which is preliminary data.</text>
</comment>
<evidence type="ECO:0000313" key="2">
    <source>
        <dbReference type="Proteomes" id="UP000188268"/>
    </source>
</evidence>
<dbReference type="Gramene" id="OMO53617">
    <property type="protein sequence ID" value="OMO53617"/>
    <property type="gene ID" value="CCACVL1_28506"/>
</dbReference>
<dbReference type="Proteomes" id="UP000188268">
    <property type="component" value="Unassembled WGS sequence"/>
</dbReference>
<organism evidence="1 2">
    <name type="scientific">Corchorus capsularis</name>
    <name type="common">Jute</name>
    <dbReference type="NCBI Taxonomy" id="210143"/>
    <lineage>
        <taxon>Eukaryota</taxon>
        <taxon>Viridiplantae</taxon>
        <taxon>Streptophyta</taxon>
        <taxon>Embryophyta</taxon>
        <taxon>Tracheophyta</taxon>
        <taxon>Spermatophyta</taxon>
        <taxon>Magnoliopsida</taxon>
        <taxon>eudicotyledons</taxon>
        <taxon>Gunneridae</taxon>
        <taxon>Pentapetalae</taxon>
        <taxon>rosids</taxon>
        <taxon>malvids</taxon>
        <taxon>Malvales</taxon>
        <taxon>Malvaceae</taxon>
        <taxon>Grewioideae</taxon>
        <taxon>Apeibeae</taxon>
        <taxon>Corchorus</taxon>
    </lineage>
</organism>
<proteinExistence type="predicted"/>
<keyword evidence="2" id="KW-1185">Reference proteome</keyword>
<sequence>MAAVNILKLVFVALVLLFMLNGNSNVYGQ</sequence>
<protein>
    <submittedName>
        <fullName evidence="1">Uncharacterized protein</fullName>
    </submittedName>
</protein>
<evidence type="ECO:0000313" key="1">
    <source>
        <dbReference type="EMBL" id="OMO53617.1"/>
    </source>
</evidence>
<dbReference type="AlphaFoldDB" id="A0A1R3G6D3"/>
<accession>A0A1R3G6D3</accession>